<dbReference type="InterPro" id="IPR014907">
    <property type="entry name" value="BT4734-like_N"/>
</dbReference>
<organism evidence="2 3">
    <name type="scientific">Hymenobacter guriensis</name>
    <dbReference type="NCBI Taxonomy" id="2793065"/>
    <lineage>
        <taxon>Bacteria</taxon>
        <taxon>Pseudomonadati</taxon>
        <taxon>Bacteroidota</taxon>
        <taxon>Cytophagia</taxon>
        <taxon>Cytophagales</taxon>
        <taxon>Hymenobacteraceae</taxon>
        <taxon>Hymenobacter</taxon>
    </lineage>
</organism>
<protein>
    <recommendedName>
        <fullName evidence="1">BT4734-like N-terminal domain-containing protein</fullName>
    </recommendedName>
</protein>
<sequence>MNPASLAGSLLAVLAPDTLYTPQQVRHRLALAGLPDADAYLLPALHAGWLTAESTGEVGYADRCWLPVRRAVAVPVDLPQHLAPQFSYFRGPITNKTPCQDVTPAQLWQVLTGEELRQATAALRALPPGPERDALKRGLDYVTPAGTFQPTRLAAHLAQPSGLLVLDFDHVPDVAAARAALLADALLGPAVVLLFTSPSGDGLKCLLTLDARRSYLDNFRAVATYLASRYAPLGLVPDASGKDIARACFLCHDPDAYLHPRFAA</sequence>
<dbReference type="Proteomes" id="UP000601099">
    <property type="component" value="Unassembled WGS sequence"/>
</dbReference>
<dbReference type="RefSeq" id="WP_196953604.1">
    <property type="nucleotide sequence ID" value="NZ_JADWYK010000001.1"/>
</dbReference>
<proteinExistence type="predicted"/>
<reference evidence="2 3" key="1">
    <citation type="submission" date="2020-11" db="EMBL/GenBank/DDBJ databases">
        <title>Hymenobacter sp.</title>
        <authorList>
            <person name="Kim M.K."/>
        </authorList>
    </citation>
    <scope>NUCLEOTIDE SEQUENCE [LARGE SCALE GENOMIC DNA]</scope>
    <source>
        <strain evidence="2 3">BT594</strain>
    </source>
</reference>
<keyword evidence="3" id="KW-1185">Reference proteome</keyword>
<evidence type="ECO:0000313" key="3">
    <source>
        <dbReference type="Proteomes" id="UP000601099"/>
    </source>
</evidence>
<name>A0ABS0KXJ4_9BACT</name>
<gene>
    <name evidence="2" type="ORF">I5L79_03415</name>
</gene>
<feature type="domain" description="BT4734-like N-terminal" evidence="1">
    <location>
        <begin position="135"/>
        <end position="257"/>
    </location>
</feature>
<evidence type="ECO:0000313" key="2">
    <source>
        <dbReference type="EMBL" id="MBG8552577.1"/>
    </source>
</evidence>
<dbReference type="Pfam" id="PF08800">
    <property type="entry name" value="BT4734-like_N"/>
    <property type="match status" value="1"/>
</dbReference>
<evidence type="ECO:0000259" key="1">
    <source>
        <dbReference type="Pfam" id="PF08800"/>
    </source>
</evidence>
<accession>A0ABS0KXJ4</accession>
<comment type="caution">
    <text evidence="2">The sequence shown here is derived from an EMBL/GenBank/DDBJ whole genome shotgun (WGS) entry which is preliminary data.</text>
</comment>
<dbReference type="EMBL" id="JADWYK010000001">
    <property type="protein sequence ID" value="MBG8552577.1"/>
    <property type="molecule type" value="Genomic_DNA"/>
</dbReference>